<dbReference type="Proteomes" id="UP000762676">
    <property type="component" value="Unassembled WGS sequence"/>
</dbReference>
<evidence type="ECO:0000313" key="3">
    <source>
        <dbReference type="EMBL" id="GFS23351.1"/>
    </source>
</evidence>
<sequence length="308" mass="34106">MIFEKCDEFKDRLAVEEFLTGRKYTYGQLKEASVRVASALYRRGYRKGDVLLAFATNSIDYVVLIMACAAAGVWFSAANPAFTAGELARQLNHCGARGLVTIPELTSVVQQAITDRDFQTSVKDLMVFGEASGFEPFQNLLDDDGKAFPDVDVDPVKDVLFLPYSSGTTGFPKGVMLSHHNVVANLLQYGAALPLGPEDKCVGLLPLFHVFGLTINLFPTLLGGASITYLPKFEPESFLTCMQEKKLTEKQLHAMMDRIVDKCKEYSMETNAKKTKTTHIGRDTKALRITVGNAELEQDSKYIYTLDT</sequence>
<dbReference type="InterPro" id="IPR000873">
    <property type="entry name" value="AMP-dep_synth/lig_dom"/>
</dbReference>
<dbReference type="AlphaFoldDB" id="A0AAV4JPQ3"/>
<feature type="domain" description="AMP-dependent synthetase/ligase" evidence="2">
    <location>
        <begin position="4"/>
        <end position="297"/>
    </location>
</feature>
<gene>
    <name evidence="3" type="ORF">ElyMa_005131100</name>
</gene>
<keyword evidence="3" id="KW-0436">Ligase</keyword>
<accession>A0AAV4JPQ3</accession>
<dbReference type="PROSITE" id="PS00455">
    <property type="entry name" value="AMP_BINDING"/>
    <property type="match status" value="1"/>
</dbReference>
<dbReference type="GO" id="GO:0016405">
    <property type="term" value="F:CoA-ligase activity"/>
    <property type="evidence" value="ECO:0007669"/>
    <property type="project" value="TreeGrafter"/>
</dbReference>
<protein>
    <submittedName>
        <fullName evidence="3">4-coumarate--CoA ligase</fullName>
    </submittedName>
</protein>
<keyword evidence="4" id="KW-1185">Reference proteome</keyword>
<keyword evidence="1" id="KW-1133">Transmembrane helix</keyword>
<evidence type="ECO:0000256" key="1">
    <source>
        <dbReference type="SAM" id="Phobius"/>
    </source>
</evidence>
<dbReference type="Gene3D" id="3.40.50.980">
    <property type="match status" value="2"/>
</dbReference>
<dbReference type="SUPFAM" id="SSF56801">
    <property type="entry name" value="Acetyl-CoA synthetase-like"/>
    <property type="match status" value="1"/>
</dbReference>
<evidence type="ECO:0000259" key="2">
    <source>
        <dbReference type="Pfam" id="PF00501"/>
    </source>
</evidence>
<comment type="caution">
    <text evidence="3">The sequence shown here is derived from an EMBL/GenBank/DDBJ whole genome shotgun (WGS) entry which is preliminary data.</text>
</comment>
<name>A0AAV4JPQ3_9GAST</name>
<dbReference type="PANTHER" id="PTHR24096">
    <property type="entry name" value="LONG-CHAIN-FATTY-ACID--COA LIGASE"/>
    <property type="match status" value="1"/>
</dbReference>
<dbReference type="EMBL" id="BMAT01010261">
    <property type="protein sequence ID" value="GFS23351.1"/>
    <property type="molecule type" value="Genomic_DNA"/>
</dbReference>
<dbReference type="PANTHER" id="PTHR24096:SF422">
    <property type="entry name" value="BCDNA.GH02901"/>
    <property type="match status" value="1"/>
</dbReference>
<keyword evidence="1" id="KW-0472">Membrane</keyword>
<dbReference type="InterPro" id="IPR020845">
    <property type="entry name" value="AMP-binding_CS"/>
</dbReference>
<organism evidence="3 4">
    <name type="scientific">Elysia marginata</name>
    <dbReference type="NCBI Taxonomy" id="1093978"/>
    <lineage>
        <taxon>Eukaryota</taxon>
        <taxon>Metazoa</taxon>
        <taxon>Spiralia</taxon>
        <taxon>Lophotrochozoa</taxon>
        <taxon>Mollusca</taxon>
        <taxon>Gastropoda</taxon>
        <taxon>Heterobranchia</taxon>
        <taxon>Euthyneura</taxon>
        <taxon>Panpulmonata</taxon>
        <taxon>Sacoglossa</taxon>
        <taxon>Placobranchoidea</taxon>
        <taxon>Plakobranchidae</taxon>
        <taxon>Elysia</taxon>
    </lineage>
</organism>
<evidence type="ECO:0000313" key="4">
    <source>
        <dbReference type="Proteomes" id="UP000762676"/>
    </source>
</evidence>
<dbReference type="Pfam" id="PF00501">
    <property type="entry name" value="AMP-binding"/>
    <property type="match status" value="1"/>
</dbReference>
<keyword evidence="1" id="KW-0812">Transmembrane</keyword>
<proteinExistence type="predicted"/>
<feature type="transmembrane region" description="Helical" evidence="1">
    <location>
        <begin position="50"/>
        <end position="75"/>
    </location>
</feature>
<reference evidence="3 4" key="1">
    <citation type="journal article" date="2021" name="Elife">
        <title>Chloroplast acquisition without the gene transfer in kleptoplastic sea slugs, Plakobranchus ocellatus.</title>
        <authorList>
            <person name="Maeda T."/>
            <person name="Takahashi S."/>
            <person name="Yoshida T."/>
            <person name="Shimamura S."/>
            <person name="Takaki Y."/>
            <person name="Nagai Y."/>
            <person name="Toyoda A."/>
            <person name="Suzuki Y."/>
            <person name="Arimoto A."/>
            <person name="Ishii H."/>
            <person name="Satoh N."/>
            <person name="Nishiyama T."/>
            <person name="Hasebe M."/>
            <person name="Maruyama T."/>
            <person name="Minagawa J."/>
            <person name="Obokata J."/>
            <person name="Shigenobu S."/>
        </authorList>
    </citation>
    <scope>NUCLEOTIDE SEQUENCE [LARGE SCALE GENOMIC DNA]</scope>
</reference>